<dbReference type="EMBL" id="JAULSY010000019">
    <property type="protein sequence ID" value="KAK0671615.1"/>
    <property type="molecule type" value="Genomic_DNA"/>
</dbReference>
<keyword evidence="7" id="KW-1185">Reference proteome</keyword>
<feature type="transmembrane region" description="Helical" evidence="4">
    <location>
        <begin position="119"/>
        <end position="140"/>
    </location>
</feature>
<dbReference type="CDD" id="cd11854">
    <property type="entry name" value="SH3_Fus1p"/>
    <property type="match status" value="1"/>
</dbReference>
<feature type="compositionally biased region" description="Polar residues" evidence="3">
    <location>
        <begin position="276"/>
        <end position="288"/>
    </location>
</feature>
<feature type="region of interest" description="Disordered" evidence="3">
    <location>
        <begin position="146"/>
        <end position="183"/>
    </location>
</feature>
<protein>
    <recommendedName>
        <fullName evidence="5">SH3 domain-containing protein</fullName>
    </recommendedName>
</protein>
<evidence type="ECO:0000256" key="4">
    <source>
        <dbReference type="SAM" id="Phobius"/>
    </source>
</evidence>
<evidence type="ECO:0000256" key="2">
    <source>
        <dbReference type="PROSITE-ProRule" id="PRU00192"/>
    </source>
</evidence>
<feature type="compositionally biased region" description="Polar residues" evidence="3">
    <location>
        <begin position="216"/>
        <end position="235"/>
    </location>
</feature>
<feature type="compositionally biased region" description="Polar residues" evidence="3">
    <location>
        <begin position="247"/>
        <end position="266"/>
    </location>
</feature>
<gene>
    <name evidence="6" type="ORF">QBC41DRAFT_48451</name>
</gene>
<feature type="region of interest" description="Disordered" evidence="3">
    <location>
        <begin position="216"/>
        <end position="379"/>
    </location>
</feature>
<feature type="compositionally biased region" description="Gly residues" evidence="3">
    <location>
        <begin position="522"/>
        <end position="532"/>
    </location>
</feature>
<dbReference type="InterPro" id="IPR036028">
    <property type="entry name" value="SH3-like_dom_sf"/>
</dbReference>
<evidence type="ECO:0000313" key="6">
    <source>
        <dbReference type="EMBL" id="KAK0671615.1"/>
    </source>
</evidence>
<reference evidence="6" key="1">
    <citation type="submission" date="2023-06" db="EMBL/GenBank/DDBJ databases">
        <title>Genome-scale phylogeny and comparative genomics of the fungal order Sordariales.</title>
        <authorList>
            <consortium name="Lawrence Berkeley National Laboratory"/>
            <person name="Hensen N."/>
            <person name="Bonometti L."/>
            <person name="Westerberg I."/>
            <person name="Brannstrom I.O."/>
            <person name="Guillou S."/>
            <person name="Cros-Aarteil S."/>
            <person name="Calhoun S."/>
            <person name="Haridas S."/>
            <person name="Kuo A."/>
            <person name="Mondo S."/>
            <person name="Pangilinan J."/>
            <person name="Riley R."/>
            <person name="Labutti K."/>
            <person name="Andreopoulos B."/>
            <person name="Lipzen A."/>
            <person name="Chen C."/>
            <person name="Yanf M."/>
            <person name="Daum C."/>
            <person name="Ng V."/>
            <person name="Clum A."/>
            <person name="Steindorff A."/>
            <person name="Ohm R."/>
            <person name="Martin F."/>
            <person name="Silar P."/>
            <person name="Natvig D."/>
            <person name="Lalanne C."/>
            <person name="Gautier V."/>
            <person name="Ament-Velasquez S.L."/>
            <person name="Kruys A."/>
            <person name="Hutchinson M.I."/>
            <person name="Powell A.J."/>
            <person name="Barry K."/>
            <person name="Miller A.N."/>
            <person name="Grigoriev I.V."/>
            <person name="Debuchy R."/>
            <person name="Gladieux P."/>
            <person name="Thoren M.H."/>
            <person name="Johannesson H."/>
        </authorList>
    </citation>
    <scope>NUCLEOTIDE SEQUENCE</scope>
    <source>
        <strain evidence="6">CBS 307.81</strain>
    </source>
</reference>
<dbReference type="Pfam" id="PF14604">
    <property type="entry name" value="SH3_9"/>
    <property type="match status" value="1"/>
</dbReference>
<evidence type="ECO:0000259" key="5">
    <source>
        <dbReference type="PROSITE" id="PS50002"/>
    </source>
</evidence>
<dbReference type="Gene3D" id="2.30.30.40">
    <property type="entry name" value="SH3 Domains"/>
    <property type="match status" value="1"/>
</dbReference>
<feature type="compositionally biased region" description="Pro residues" evidence="3">
    <location>
        <begin position="351"/>
        <end position="361"/>
    </location>
</feature>
<proteinExistence type="predicted"/>
<dbReference type="InterPro" id="IPR035521">
    <property type="entry name" value="Fus1_SH3"/>
</dbReference>
<keyword evidence="4" id="KW-1133">Transmembrane helix</keyword>
<feature type="compositionally biased region" description="Basic and acidic residues" evidence="3">
    <location>
        <begin position="152"/>
        <end position="161"/>
    </location>
</feature>
<organism evidence="6 7">
    <name type="scientific">Cercophora samala</name>
    <dbReference type="NCBI Taxonomy" id="330535"/>
    <lineage>
        <taxon>Eukaryota</taxon>
        <taxon>Fungi</taxon>
        <taxon>Dikarya</taxon>
        <taxon>Ascomycota</taxon>
        <taxon>Pezizomycotina</taxon>
        <taxon>Sordariomycetes</taxon>
        <taxon>Sordariomycetidae</taxon>
        <taxon>Sordariales</taxon>
        <taxon>Lasiosphaeriaceae</taxon>
        <taxon>Cercophora</taxon>
    </lineage>
</organism>
<dbReference type="SUPFAM" id="SSF50044">
    <property type="entry name" value="SH3-domain"/>
    <property type="match status" value="1"/>
</dbReference>
<dbReference type="Proteomes" id="UP001174997">
    <property type="component" value="Unassembled WGS sequence"/>
</dbReference>
<accession>A0AA40DE12</accession>
<dbReference type="PROSITE" id="PS50002">
    <property type="entry name" value="SH3"/>
    <property type="match status" value="1"/>
</dbReference>
<sequence length="551" mass="58383">MTVRERMRNDVVEVEAVIAPATRTAEENPQKTPHIELRGLEGRQNTLAEILPPEITQDGNGPAPTSIILDDSAQQTSVLPSSSTPEVTPTQATPSSRPTQETNPSTGSSDEGVSVAVKAGIAMGVLAGLLVLFVVVWLIMSMRKKKQARRRQQIEDDEKIHGPFSDSAAIPRSPPLGTPSAAPRLSLRPVSQLWQNLAPNGHPERRASRGIQLTVNPTVSSHSPTNSLSPLNRPSNGGGSAWERRGMQSTTPTGDNRPGTQGSVYSLNPFHDSHSTRNYNNEPVSPVSTLAPEFPAVPSKNRTPTPEPVSPIDQDTELPDFGAGSKPLTRKTSINHHNNKGLPKPLDLTKPPSPFYAPGPASPAGTEYSMHSMSPSTMVPSTSAAEIAAAGGPQNSTVHRVQLDFKPTLEDELGLKAGQLVRLLHEYDDGWALCIRLDRSQQGVVPRTCLSTRPVKPRPAQNGPRIVPQGGGYNNRQNGGRSPNMGGFPSPPAQNGGGGGWQSADRSESPGSFYSTNQGVSPVGGGSGGIGMRGEYEMQPGGLSPAPGQAY</sequence>
<feature type="compositionally biased region" description="Polar residues" evidence="3">
    <location>
        <begin position="509"/>
        <end position="518"/>
    </location>
</feature>
<keyword evidence="4" id="KW-0812">Transmembrane</keyword>
<feature type="domain" description="SH3" evidence="5">
    <location>
        <begin position="394"/>
        <end position="455"/>
    </location>
</feature>
<feature type="compositionally biased region" description="Low complexity" evidence="3">
    <location>
        <begin position="369"/>
        <end position="379"/>
    </location>
</feature>
<keyword evidence="4" id="KW-0472">Membrane</keyword>
<keyword evidence="1 2" id="KW-0728">SH3 domain</keyword>
<feature type="region of interest" description="Disordered" evidence="3">
    <location>
        <begin position="74"/>
        <end position="111"/>
    </location>
</feature>
<feature type="region of interest" description="Disordered" evidence="3">
    <location>
        <begin position="448"/>
        <end position="551"/>
    </location>
</feature>
<dbReference type="InterPro" id="IPR001452">
    <property type="entry name" value="SH3_domain"/>
</dbReference>
<dbReference type="SMART" id="SM00326">
    <property type="entry name" value="SH3"/>
    <property type="match status" value="1"/>
</dbReference>
<evidence type="ECO:0000256" key="1">
    <source>
        <dbReference type="ARBA" id="ARBA00022443"/>
    </source>
</evidence>
<evidence type="ECO:0000313" key="7">
    <source>
        <dbReference type="Proteomes" id="UP001174997"/>
    </source>
</evidence>
<feature type="compositionally biased region" description="Basic and acidic residues" evidence="3">
    <location>
        <begin position="24"/>
        <end position="41"/>
    </location>
</feature>
<comment type="caution">
    <text evidence="6">The sequence shown here is derived from an EMBL/GenBank/DDBJ whole genome shotgun (WGS) entry which is preliminary data.</text>
</comment>
<feature type="region of interest" description="Disordered" evidence="3">
    <location>
        <begin position="22"/>
        <end position="41"/>
    </location>
</feature>
<evidence type="ECO:0000256" key="3">
    <source>
        <dbReference type="SAM" id="MobiDB-lite"/>
    </source>
</evidence>
<dbReference type="AlphaFoldDB" id="A0AA40DE12"/>
<name>A0AA40DE12_9PEZI</name>